<dbReference type="InterPro" id="IPR035996">
    <property type="entry name" value="4pyrrol_Methylase_sf"/>
</dbReference>
<name>A0A920CEU0_9BACL</name>
<reference evidence="1" key="1">
    <citation type="submission" date="2021-03" db="EMBL/GenBank/DDBJ databases">
        <title>Antimicrobial resistance genes in bacteria isolated from Japanese honey, and their potential for conferring macrolide and lincosamide resistance in the American foulbrood pathogen Paenibacillus larvae.</title>
        <authorList>
            <person name="Okamoto M."/>
            <person name="Kumagai M."/>
            <person name="Kanamori H."/>
            <person name="Takamatsu D."/>
        </authorList>
    </citation>
    <scope>NUCLEOTIDE SEQUENCE</scope>
    <source>
        <strain evidence="1">J2TS6</strain>
    </source>
</reference>
<gene>
    <name evidence="1" type="ORF">J2TS6_52180</name>
</gene>
<evidence type="ECO:0000313" key="2">
    <source>
        <dbReference type="Proteomes" id="UP000679779"/>
    </source>
</evidence>
<dbReference type="InterPro" id="IPR014776">
    <property type="entry name" value="4pyrrole_Mease_sub2"/>
</dbReference>
<dbReference type="Proteomes" id="UP000679779">
    <property type="component" value="Unassembled WGS sequence"/>
</dbReference>
<dbReference type="EMBL" id="BORQ01000008">
    <property type="protein sequence ID" value="GIO34077.1"/>
    <property type="molecule type" value="Genomic_DNA"/>
</dbReference>
<keyword evidence="2" id="KW-1185">Reference proteome</keyword>
<comment type="caution">
    <text evidence="1">The sequence shown here is derived from an EMBL/GenBank/DDBJ whole genome shotgun (WGS) entry which is preliminary data.</text>
</comment>
<accession>A0A920CEU0</accession>
<dbReference type="AlphaFoldDB" id="A0A920CEU0"/>
<evidence type="ECO:0000313" key="1">
    <source>
        <dbReference type="EMBL" id="GIO34077.1"/>
    </source>
</evidence>
<proteinExistence type="predicted"/>
<sequence>MRELIVHGKSEASPAAVIEQGTGEAERILIGTLGSIPHVCRRMKVKNPALLIIGEVVRVRKQCSG</sequence>
<dbReference type="Gene3D" id="3.30.950.10">
    <property type="entry name" value="Methyltransferase, Cobalt-precorrin-4 Transmethylase, Domain 2"/>
    <property type="match status" value="1"/>
</dbReference>
<dbReference type="SUPFAM" id="SSF53790">
    <property type="entry name" value="Tetrapyrrole methylase"/>
    <property type="match status" value="1"/>
</dbReference>
<dbReference type="GO" id="GO:0008168">
    <property type="term" value="F:methyltransferase activity"/>
    <property type="evidence" value="ECO:0007669"/>
    <property type="project" value="InterPro"/>
</dbReference>
<protein>
    <submittedName>
        <fullName evidence="1">Uncharacterized protein</fullName>
    </submittedName>
</protein>
<organism evidence="1 2">
    <name type="scientific">Paenibacillus albilobatus</name>
    <dbReference type="NCBI Taxonomy" id="2716884"/>
    <lineage>
        <taxon>Bacteria</taxon>
        <taxon>Bacillati</taxon>
        <taxon>Bacillota</taxon>
        <taxon>Bacilli</taxon>
        <taxon>Bacillales</taxon>
        <taxon>Paenibacillaceae</taxon>
        <taxon>Paenibacillus</taxon>
    </lineage>
</organism>